<keyword evidence="2" id="KW-1185">Reference proteome</keyword>
<comment type="caution">
    <text evidence="1">The sequence shown here is derived from an EMBL/GenBank/DDBJ whole genome shotgun (WGS) entry which is preliminary data.</text>
</comment>
<reference evidence="1" key="1">
    <citation type="submission" date="2022-10" db="EMBL/GenBank/DDBJ databases">
        <title>Culturing micro-colonial fungi from biological soil crusts in the Mojave desert and describing Neophaeococcomyces mojavensis, and introducing the new genera and species Taxawa tesnikishii.</title>
        <authorList>
            <person name="Kurbessoian T."/>
            <person name="Stajich J.E."/>
        </authorList>
    </citation>
    <scope>NUCLEOTIDE SEQUENCE</scope>
    <source>
        <strain evidence="1">JES_112</strain>
    </source>
</reference>
<gene>
    <name evidence="1" type="ORF">H2198_009670</name>
</gene>
<sequence>MPMALPWAGEAGAMAVSRTFRRPGGAPVVTGVAVEVPMYQVILLKSESAFAREQWPQVDDLVDYEGVAYSLRAGPRQPLPTDHDWHPVAVYAPDEITEEEFQDWYALQQPAVEELRLKVDCWSTALRWTPCKARAARDSRLTVDSTPSIRPATITPPQSPGRHRRVVTTQRHHPAAITPSKLPSRRAQARWSARNGVAGVSSFLRSIRARGPWLALLLCTAFLLSAPVLAQDEDPTPKQQLADIDSRLKEVERKRGDAEAIETLAMLSENASQARRDAEALEKALQPQLDRISEQLAQLGTPAEGTTEPPELAAQRRTITKQRDGLAASVAQAKASAVRAQQLAADIDQQRTAQRAEDMGKKVASPLSPALWSKVAERLPIDIARVAPLAEQGRDTFVAGVRANGWGTPLLGLLAALVMMFPLRLWLRRLGRRFAASERAPDGRLRRSGLAMWLLLVGTLLPGYAVVVLMAALDAIDAIAPRLQVVADGLETATFRAAFIAALSACMLVPKRPSWRLLNLDDTAALKLRKYAWGAAALAWLSTVLVALDQATRTSDVTTVALDGLIALTYLGLIMAMLVTLARLHRRQTAEAEAKLEAQADGVGAATPVRRSSWLVLARVAGNIAVVAAIIATLLGYLNFAKFVNQQLIGGSIVVLAATLLFKFVDDLSTWMLNADSKVGQTILLSTGLSVSRLEQAGVLLSAALRTIVVLIALLALVAPFGNIGAVVERFTSLFTTGFDIGGTKLAPAGIVLAVLALLAGLAITQLVQRWLTDTYLPKTELDLGARNSVSTVARYVGIIIAVIWALSAMGLQLSKLALLVSALSVGIGFGLQVITQNFVSGLILLAERPVKIGDWVKLGDQEGDIRRISLRSTEIQVGDKSTLIVPNSELVTKTVRNMTMGNNQGRIQIQFAVPPSTDVGNLRQALLDAYTAHTNVLKQPAPTVYIDSIAGGQITINSFAYVASPRQVYATRSDLYFSLLQILAERNIPLSTPTDIHITRDPQE</sequence>
<protein>
    <submittedName>
        <fullName evidence="1">Uncharacterized protein</fullName>
    </submittedName>
</protein>
<name>A0ACC2ZTR7_9EURO</name>
<evidence type="ECO:0000313" key="1">
    <source>
        <dbReference type="EMBL" id="KAJ9651052.1"/>
    </source>
</evidence>
<dbReference type="EMBL" id="JAPDRQ010000286">
    <property type="protein sequence ID" value="KAJ9651052.1"/>
    <property type="molecule type" value="Genomic_DNA"/>
</dbReference>
<proteinExistence type="predicted"/>
<dbReference type="Proteomes" id="UP001172386">
    <property type="component" value="Unassembled WGS sequence"/>
</dbReference>
<organism evidence="1 2">
    <name type="scientific">Neophaeococcomyces mojaviensis</name>
    <dbReference type="NCBI Taxonomy" id="3383035"/>
    <lineage>
        <taxon>Eukaryota</taxon>
        <taxon>Fungi</taxon>
        <taxon>Dikarya</taxon>
        <taxon>Ascomycota</taxon>
        <taxon>Pezizomycotina</taxon>
        <taxon>Eurotiomycetes</taxon>
        <taxon>Chaetothyriomycetidae</taxon>
        <taxon>Chaetothyriales</taxon>
        <taxon>Chaetothyriales incertae sedis</taxon>
        <taxon>Neophaeococcomyces</taxon>
    </lineage>
</organism>
<evidence type="ECO:0000313" key="2">
    <source>
        <dbReference type="Proteomes" id="UP001172386"/>
    </source>
</evidence>
<accession>A0ACC2ZTR7</accession>